<dbReference type="EMBL" id="CP054142">
    <property type="protein sequence ID" value="QTQ15212.1"/>
    <property type="molecule type" value="Genomic_DNA"/>
</dbReference>
<keyword evidence="3" id="KW-0804">Transcription</keyword>
<evidence type="ECO:0000313" key="6">
    <source>
        <dbReference type="Proteomes" id="UP000671908"/>
    </source>
</evidence>
<dbReference type="GO" id="GO:0000976">
    <property type="term" value="F:transcription cis-regulatory region binding"/>
    <property type="evidence" value="ECO:0007669"/>
    <property type="project" value="TreeGrafter"/>
</dbReference>
<dbReference type="GO" id="GO:0003700">
    <property type="term" value="F:DNA-binding transcription factor activity"/>
    <property type="evidence" value="ECO:0007669"/>
    <property type="project" value="TreeGrafter"/>
</dbReference>
<name>A0A975F6F7_9SPIR</name>
<keyword evidence="2" id="KW-0238">DNA-binding</keyword>
<gene>
    <name evidence="5" type="ORF">HRQ91_11560</name>
</gene>
<evidence type="ECO:0000259" key="4">
    <source>
        <dbReference type="Pfam" id="PF13377"/>
    </source>
</evidence>
<dbReference type="Pfam" id="PF13377">
    <property type="entry name" value="Peripla_BP_3"/>
    <property type="match status" value="1"/>
</dbReference>
<dbReference type="Gene3D" id="3.40.50.2300">
    <property type="match status" value="2"/>
</dbReference>
<evidence type="ECO:0000256" key="3">
    <source>
        <dbReference type="ARBA" id="ARBA00023163"/>
    </source>
</evidence>
<dbReference type="Proteomes" id="UP000671908">
    <property type="component" value="Chromosome"/>
</dbReference>
<protein>
    <submittedName>
        <fullName evidence="5">Substrate-binding domain-containing protein</fullName>
    </submittedName>
</protein>
<dbReference type="SUPFAM" id="SSF53822">
    <property type="entry name" value="Periplasmic binding protein-like I"/>
    <property type="match status" value="1"/>
</dbReference>
<organism evidence="5 6">
    <name type="scientific">Treponema parvum</name>
    <dbReference type="NCBI Taxonomy" id="138851"/>
    <lineage>
        <taxon>Bacteria</taxon>
        <taxon>Pseudomonadati</taxon>
        <taxon>Spirochaetota</taxon>
        <taxon>Spirochaetia</taxon>
        <taxon>Spirochaetales</taxon>
        <taxon>Treponemataceae</taxon>
        <taxon>Treponema</taxon>
    </lineage>
</organism>
<dbReference type="AlphaFoldDB" id="A0A975F6F7"/>
<keyword evidence="1" id="KW-0805">Transcription regulation</keyword>
<dbReference type="InterPro" id="IPR028082">
    <property type="entry name" value="Peripla_BP_I"/>
</dbReference>
<dbReference type="KEGG" id="tpav:HRQ91_11560"/>
<proteinExistence type="predicted"/>
<accession>A0A975F6F7</accession>
<evidence type="ECO:0000256" key="2">
    <source>
        <dbReference type="ARBA" id="ARBA00023125"/>
    </source>
</evidence>
<keyword evidence="6" id="KW-1185">Reference proteome</keyword>
<dbReference type="InterPro" id="IPR046335">
    <property type="entry name" value="LacI/GalR-like_sensor"/>
</dbReference>
<dbReference type="PANTHER" id="PTHR30146">
    <property type="entry name" value="LACI-RELATED TRANSCRIPTIONAL REPRESSOR"/>
    <property type="match status" value="1"/>
</dbReference>
<reference evidence="5 6" key="1">
    <citation type="journal article" date="2021" name="Microbiol. Resour. Announc.">
        <title>Complete Genome Sequences of Three Human Oral Treponema parvum Isolates.</title>
        <authorList>
            <person name="Zeng H."/>
            <person name="Watt R.M."/>
        </authorList>
    </citation>
    <scope>NUCLEOTIDE SEQUENCE [LARGE SCALE GENOMIC DNA]</scope>
    <source>
        <strain evidence="5 6">ATCC 700770</strain>
    </source>
</reference>
<dbReference type="PANTHER" id="PTHR30146:SF109">
    <property type="entry name" value="HTH-TYPE TRANSCRIPTIONAL REGULATOR GALS"/>
    <property type="match status" value="1"/>
</dbReference>
<evidence type="ECO:0000256" key="1">
    <source>
        <dbReference type="ARBA" id="ARBA00023015"/>
    </source>
</evidence>
<evidence type="ECO:0000313" key="5">
    <source>
        <dbReference type="EMBL" id="QTQ15212.1"/>
    </source>
</evidence>
<sequence>MKQKGKHIPEDVKIIGYDDSFVSTITEPSISTIHVPKVSAGVKAANLLFSLMDRNKDDLIHEPVGFRMEGRLIVRNSTVPGMDEENWLVSEW</sequence>
<feature type="domain" description="Transcriptional regulator LacI/GalR-like sensor" evidence="4">
    <location>
        <begin position="2"/>
        <end position="78"/>
    </location>
</feature>